<dbReference type="AlphaFoldDB" id="A0A160TE55"/>
<dbReference type="EMBL" id="CZQC01000072">
    <property type="protein sequence ID" value="CUS42915.1"/>
    <property type="molecule type" value="Genomic_DNA"/>
</dbReference>
<sequence>MKDERLARYRNKALVTGGLVGAGLGMIIGATTGMSLEATATGFIGGWLVGELVSYGTTPIEPHHQPKKNN</sequence>
<reference evidence="1" key="1">
    <citation type="submission" date="2015-10" db="EMBL/GenBank/DDBJ databases">
        <authorList>
            <person name="Gilbert D.G."/>
        </authorList>
    </citation>
    <scope>NUCLEOTIDE SEQUENCE</scope>
</reference>
<accession>A0A160TE55</accession>
<gene>
    <name evidence="1" type="ORF">MGWOODY_Tha2789</name>
</gene>
<name>A0A160TE55_9ZZZZ</name>
<proteinExistence type="predicted"/>
<organism evidence="1">
    <name type="scientific">hydrothermal vent metagenome</name>
    <dbReference type="NCBI Taxonomy" id="652676"/>
    <lineage>
        <taxon>unclassified sequences</taxon>
        <taxon>metagenomes</taxon>
        <taxon>ecological metagenomes</taxon>
    </lineage>
</organism>
<protein>
    <submittedName>
        <fullName evidence="1">Uncharacterized protein</fullName>
    </submittedName>
</protein>
<evidence type="ECO:0000313" key="1">
    <source>
        <dbReference type="EMBL" id="CUS42915.1"/>
    </source>
</evidence>